<evidence type="ECO:0000313" key="4">
    <source>
        <dbReference type="Proteomes" id="UP000663760"/>
    </source>
</evidence>
<dbReference type="OrthoDB" id="1892673at2759"/>
<accession>A0A7I8LDJ8</accession>
<keyword evidence="4" id="KW-1185">Reference proteome</keyword>
<evidence type="ECO:0000256" key="1">
    <source>
        <dbReference type="SAM" id="MobiDB-lite"/>
    </source>
</evidence>
<evidence type="ECO:0000313" key="3">
    <source>
        <dbReference type="EMBL" id="CAA7408093.1"/>
    </source>
</evidence>
<feature type="transmembrane region" description="Helical" evidence="2">
    <location>
        <begin position="52"/>
        <end position="71"/>
    </location>
</feature>
<organism evidence="3 4">
    <name type="scientific">Spirodela intermedia</name>
    <name type="common">Intermediate duckweed</name>
    <dbReference type="NCBI Taxonomy" id="51605"/>
    <lineage>
        <taxon>Eukaryota</taxon>
        <taxon>Viridiplantae</taxon>
        <taxon>Streptophyta</taxon>
        <taxon>Embryophyta</taxon>
        <taxon>Tracheophyta</taxon>
        <taxon>Spermatophyta</taxon>
        <taxon>Magnoliopsida</taxon>
        <taxon>Liliopsida</taxon>
        <taxon>Araceae</taxon>
        <taxon>Lemnoideae</taxon>
        <taxon>Spirodela</taxon>
    </lineage>
</organism>
<sequence>MSSSRSWRNNADTHKMSPEEVKKYGLEGSKRPPGQNPGGVLHQRRHLPYSPAAMAVAGLLIVGTIGYLTLYTKAKPGTTPSEVAKVAAGVSDDDVPRQPNK</sequence>
<dbReference type="Proteomes" id="UP000663760">
    <property type="component" value="Chromosome 14"/>
</dbReference>
<feature type="compositionally biased region" description="Basic and acidic residues" evidence="1">
    <location>
        <begin position="11"/>
        <end position="30"/>
    </location>
</feature>
<keyword evidence="2" id="KW-1133">Transmembrane helix</keyword>
<dbReference type="AlphaFoldDB" id="A0A7I8LDJ8"/>
<proteinExistence type="predicted"/>
<evidence type="ECO:0000256" key="2">
    <source>
        <dbReference type="SAM" id="Phobius"/>
    </source>
</evidence>
<name>A0A7I8LDJ8_SPIIN</name>
<feature type="region of interest" description="Disordered" evidence="1">
    <location>
        <begin position="1"/>
        <end position="44"/>
    </location>
</feature>
<reference evidence="3" key="1">
    <citation type="submission" date="2020-02" db="EMBL/GenBank/DDBJ databases">
        <authorList>
            <person name="Scholz U."/>
            <person name="Mascher M."/>
            <person name="Fiebig A."/>
        </authorList>
    </citation>
    <scope>NUCLEOTIDE SEQUENCE</scope>
</reference>
<feature type="compositionally biased region" description="Polar residues" evidence="1">
    <location>
        <begin position="1"/>
        <end position="10"/>
    </location>
</feature>
<keyword evidence="2" id="KW-0472">Membrane</keyword>
<keyword evidence="2" id="KW-0812">Transmembrane</keyword>
<gene>
    <name evidence="3" type="ORF">SI8410_14018771</name>
</gene>
<dbReference type="EMBL" id="LR746277">
    <property type="protein sequence ID" value="CAA7408093.1"/>
    <property type="molecule type" value="Genomic_DNA"/>
</dbReference>
<protein>
    <submittedName>
        <fullName evidence="3">Uncharacterized protein</fullName>
    </submittedName>
</protein>